<proteinExistence type="predicted"/>
<feature type="compositionally biased region" description="Polar residues" evidence="1">
    <location>
        <begin position="1"/>
        <end position="12"/>
    </location>
</feature>
<dbReference type="Proteomes" id="UP000293195">
    <property type="component" value="Unassembled WGS sequence"/>
</dbReference>
<reference evidence="3" key="1">
    <citation type="journal article" date="2019" name="bioRxiv">
        <title>Genomics, evolutionary history and diagnostics of the Alternaria alternata species group including apple and Asian pear pathotypes.</title>
        <authorList>
            <person name="Armitage A.D."/>
            <person name="Cockerton H.M."/>
            <person name="Sreenivasaprasad S."/>
            <person name="Woodhall J.W."/>
            <person name="Lane C.R."/>
            <person name="Harrison R.J."/>
            <person name="Clarkson J.P."/>
        </authorList>
    </citation>
    <scope>NUCLEOTIDE SEQUENCE [LARGE SCALE GENOMIC DNA]</scope>
    <source>
        <strain evidence="3">FERA 635</strain>
    </source>
</reference>
<feature type="compositionally biased region" description="Polar residues" evidence="1">
    <location>
        <begin position="27"/>
        <end position="40"/>
    </location>
</feature>
<evidence type="ECO:0000313" key="2">
    <source>
        <dbReference type="EMBL" id="RYN88146.1"/>
    </source>
</evidence>
<protein>
    <recommendedName>
        <fullName evidence="4">LysM domain-containing protein</fullName>
    </recommendedName>
</protein>
<evidence type="ECO:0000256" key="1">
    <source>
        <dbReference type="SAM" id="MobiDB-lite"/>
    </source>
</evidence>
<evidence type="ECO:0008006" key="4">
    <source>
        <dbReference type="Google" id="ProtNLM"/>
    </source>
</evidence>
<comment type="caution">
    <text evidence="2">The sequence shown here is derived from an EMBL/GenBank/DDBJ whole genome shotgun (WGS) entry which is preliminary data.</text>
</comment>
<organism evidence="2 3">
    <name type="scientific">Alternaria tenuissima</name>
    <dbReference type="NCBI Taxonomy" id="119927"/>
    <lineage>
        <taxon>Eukaryota</taxon>
        <taxon>Fungi</taxon>
        <taxon>Dikarya</taxon>
        <taxon>Ascomycota</taxon>
        <taxon>Pezizomycotina</taxon>
        <taxon>Dothideomycetes</taxon>
        <taxon>Pleosporomycetidae</taxon>
        <taxon>Pleosporales</taxon>
        <taxon>Pleosporineae</taxon>
        <taxon>Pleosporaceae</taxon>
        <taxon>Alternaria</taxon>
        <taxon>Alternaria sect. Alternaria</taxon>
        <taxon>Alternaria alternata complex</taxon>
    </lineage>
</organism>
<keyword evidence="3" id="KW-1185">Reference proteome</keyword>
<accession>A0ABY0FS56</accession>
<evidence type="ECO:0000313" key="3">
    <source>
        <dbReference type="Proteomes" id="UP000293195"/>
    </source>
</evidence>
<dbReference type="EMBL" id="PDXF01000107">
    <property type="protein sequence ID" value="RYN88146.1"/>
    <property type="molecule type" value="Genomic_DNA"/>
</dbReference>
<sequence>MAIKNSVSKNEQAAQQSAPATPATSAMPTNGVTLTNSASASGSTPAVYILSAAVSVVSIDTSCPPSLVAWDSKRYTCADDRNIKDADITDISAYSLQQCIDVCSTWNAVHSWAPYRG</sequence>
<gene>
    <name evidence="2" type="ORF">AA0119_g12142</name>
</gene>
<name>A0ABY0FS56_9PLEO</name>
<feature type="region of interest" description="Disordered" evidence="1">
    <location>
        <begin position="1"/>
        <end position="40"/>
    </location>
</feature>
<feature type="compositionally biased region" description="Low complexity" evidence="1">
    <location>
        <begin position="13"/>
        <end position="26"/>
    </location>
</feature>